<dbReference type="GO" id="GO:0003984">
    <property type="term" value="F:acetolactate synthase activity"/>
    <property type="evidence" value="ECO:0007669"/>
    <property type="project" value="UniProtKB-EC"/>
</dbReference>
<dbReference type="PROSITE" id="PS00187">
    <property type="entry name" value="TPP_ENZYMES"/>
    <property type="match status" value="1"/>
</dbReference>
<keyword evidence="10 11" id="KW-0100">Branched-chain amino acid biosynthesis</keyword>
<reference evidence="15 16" key="1">
    <citation type="submission" date="2011-08" db="EMBL/GenBank/DDBJ databases">
        <title>The Genome Sequence of Alistipes indistinctus YIT 12060.</title>
        <authorList>
            <consortium name="The Broad Institute Genome Sequencing Platform"/>
            <person name="Earl A."/>
            <person name="Ward D."/>
            <person name="Feldgarden M."/>
            <person name="Gevers D."/>
            <person name="Morotomi M."/>
            <person name="Young S.K."/>
            <person name="Zeng Q."/>
            <person name="Gargeya S."/>
            <person name="Fitzgerald M."/>
            <person name="Haas B."/>
            <person name="Abouelleil A."/>
            <person name="Alvarado L."/>
            <person name="Arachchi H.M."/>
            <person name="Berlin A."/>
            <person name="Brown A."/>
            <person name="Chapman S.B."/>
            <person name="Chen Z."/>
            <person name="Dunbar C."/>
            <person name="Freedman E."/>
            <person name="Gearin G."/>
            <person name="Gellesch M."/>
            <person name="Goldberg J."/>
            <person name="Griggs A."/>
            <person name="Gujja S."/>
            <person name="Heiman D."/>
            <person name="Howarth C."/>
            <person name="Larson L."/>
            <person name="Lui A."/>
            <person name="MacDonald P.J.P."/>
            <person name="Montmayeur A."/>
            <person name="Murphy C."/>
            <person name="Neiman D."/>
            <person name="Pearson M."/>
            <person name="Priest M."/>
            <person name="Roberts A."/>
            <person name="Saif S."/>
            <person name="Shea T."/>
            <person name="Shenoy N."/>
            <person name="Sisk P."/>
            <person name="Stolte C."/>
            <person name="Sykes S."/>
            <person name="Wortman J."/>
            <person name="Nusbaum C."/>
            <person name="Birren B."/>
        </authorList>
    </citation>
    <scope>NUCLEOTIDE SEQUENCE [LARGE SCALE GENOMIC DNA]</scope>
    <source>
        <strain evidence="15 16">YIT 12060</strain>
    </source>
</reference>
<name>G5H8N3_9BACT</name>
<dbReference type="GeneID" id="92815678"/>
<dbReference type="Pfam" id="PF02775">
    <property type="entry name" value="TPP_enzyme_C"/>
    <property type="match status" value="1"/>
</dbReference>
<evidence type="ECO:0000313" key="15">
    <source>
        <dbReference type="EMBL" id="EHB92428.1"/>
    </source>
</evidence>
<dbReference type="FunFam" id="3.40.50.970:FF:000007">
    <property type="entry name" value="Acetolactate synthase"/>
    <property type="match status" value="1"/>
</dbReference>
<evidence type="ECO:0000313" key="16">
    <source>
        <dbReference type="Proteomes" id="UP000006008"/>
    </source>
</evidence>
<dbReference type="InterPro" id="IPR029035">
    <property type="entry name" value="DHS-like_NAD/FAD-binding_dom"/>
</dbReference>
<comment type="catalytic activity">
    <reaction evidence="11">
        <text>2 pyruvate + H(+) = (2S)-2-acetolactate + CO2</text>
        <dbReference type="Rhea" id="RHEA:25249"/>
        <dbReference type="ChEBI" id="CHEBI:15361"/>
        <dbReference type="ChEBI" id="CHEBI:15378"/>
        <dbReference type="ChEBI" id="CHEBI:16526"/>
        <dbReference type="ChEBI" id="CHEBI:58476"/>
        <dbReference type="EC" id="2.2.1.6"/>
    </reaction>
</comment>
<dbReference type="InterPro" id="IPR039368">
    <property type="entry name" value="AHAS_TPP"/>
</dbReference>
<keyword evidence="8 11" id="KW-0460">Magnesium</keyword>
<evidence type="ECO:0000256" key="3">
    <source>
        <dbReference type="ARBA" id="ARBA00007812"/>
    </source>
</evidence>
<evidence type="ECO:0000256" key="9">
    <source>
        <dbReference type="ARBA" id="ARBA00023052"/>
    </source>
</evidence>
<dbReference type="GO" id="GO:0000287">
    <property type="term" value="F:magnesium ion binding"/>
    <property type="evidence" value="ECO:0007669"/>
    <property type="project" value="UniProtKB-UniRule"/>
</dbReference>
<dbReference type="Proteomes" id="UP000006008">
    <property type="component" value="Unassembled WGS sequence"/>
</dbReference>
<dbReference type="PATRIC" id="fig|742725.3.peg.1370"/>
<organism evidence="15 16">
    <name type="scientific">Alistipes indistinctus YIT 12060</name>
    <dbReference type="NCBI Taxonomy" id="742725"/>
    <lineage>
        <taxon>Bacteria</taxon>
        <taxon>Pseudomonadati</taxon>
        <taxon>Bacteroidota</taxon>
        <taxon>Bacteroidia</taxon>
        <taxon>Bacteroidales</taxon>
        <taxon>Rikenellaceae</taxon>
        <taxon>Alistipes</taxon>
    </lineage>
</organism>
<evidence type="ECO:0000256" key="7">
    <source>
        <dbReference type="ARBA" id="ARBA00022723"/>
    </source>
</evidence>
<keyword evidence="16" id="KW-1185">Reference proteome</keyword>
<accession>G5H8N3</accession>
<evidence type="ECO:0000256" key="1">
    <source>
        <dbReference type="ARBA" id="ARBA00004974"/>
    </source>
</evidence>
<dbReference type="EMBL" id="ADLD01000011">
    <property type="protein sequence ID" value="EHB92428.1"/>
    <property type="molecule type" value="Genomic_DNA"/>
</dbReference>
<keyword evidence="5 11" id="KW-0028">Amino-acid biosynthesis</keyword>
<dbReference type="PANTHER" id="PTHR18968">
    <property type="entry name" value="THIAMINE PYROPHOSPHATE ENZYMES"/>
    <property type="match status" value="1"/>
</dbReference>
<evidence type="ECO:0000256" key="4">
    <source>
        <dbReference type="ARBA" id="ARBA00013145"/>
    </source>
</evidence>
<dbReference type="GO" id="GO:0030976">
    <property type="term" value="F:thiamine pyrophosphate binding"/>
    <property type="evidence" value="ECO:0007669"/>
    <property type="project" value="UniProtKB-UniRule"/>
</dbReference>
<dbReference type="InterPro" id="IPR000399">
    <property type="entry name" value="TPP-bd_CS"/>
</dbReference>
<proteinExistence type="inferred from homology"/>
<dbReference type="GO" id="GO:0009099">
    <property type="term" value="P:L-valine biosynthetic process"/>
    <property type="evidence" value="ECO:0007669"/>
    <property type="project" value="UniProtKB-UniPathway"/>
</dbReference>
<evidence type="ECO:0000259" key="14">
    <source>
        <dbReference type="Pfam" id="PF02776"/>
    </source>
</evidence>
<evidence type="ECO:0000256" key="11">
    <source>
        <dbReference type="RuleBase" id="RU003591"/>
    </source>
</evidence>
<dbReference type="SUPFAM" id="SSF52518">
    <property type="entry name" value="Thiamin diphosphate-binding fold (THDP-binding)"/>
    <property type="match status" value="2"/>
</dbReference>
<comment type="cofactor">
    <cofactor evidence="11">
        <name>thiamine diphosphate</name>
        <dbReference type="ChEBI" id="CHEBI:58937"/>
    </cofactor>
    <text evidence="11">Binds 1 thiamine pyrophosphate per subunit.</text>
</comment>
<evidence type="ECO:0000256" key="10">
    <source>
        <dbReference type="ARBA" id="ARBA00023304"/>
    </source>
</evidence>
<evidence type="ECO:0000259" key="12">
    <source>
        <dbReference type="Pfam" id="PF00205"/>
    </source>
</evidence>
<evidence type="ECO:0000256" key="8">
    <source>
        <dbReference type="ARBA" id="ARBA00022842"/>
    </source>
</evidence>
<evidence type="ECO:0000259" key="13">
    <source>
        <dbReference type="Pfam" id="PF02775"/>
    </source>
</evidence>
<comment type="cofactor">
    <cofactor evidence="11">
        <name>Mg(2+)</name>
        <dbReference type="ChEBI" id="CHEBI:18420"/>
    </cofactor>
    <text evidence="11">Binds 1 Mg(2+) ion per subunit.</text>
</comment>
<keyword evidence="6 11" id="KW-0808">Transferase</keyword>
<dbReference type="FunFam" id="3.40.50.1220:FF:000008">
    <property type="entry name" value="Acetolactate synthase"/>
    <property type="match status" value="1"/>
</dbReference>
<evidence type="ECO:0000256" key="5">
    <source>
        <dbReference type="ARBA" id="ARBA00022605"/>
    </source>
</evidence>
<keyword evidence="9 11" id="KW-0786">Thiamine pyrophosphate</keyword>
<dbReference type="InterPro" id="IPR011766">
    <property type="entry name" value="TPP_enzyme_TPP-bd"/>
</dbReference>
<dbReference type="STRING" id="742725.HMPREF9450_01293"/>
<dbReference type="HOGENOM" id="CLU_013748_1_2_10"/>
<dbReference type="CDD" id="cd07035">
    <property type="entry name" value="TPP_PYR_POX_like"/>
    <property type="match status" value="1"/>
</dbReference>
<dbReference type="GO" id="GO:0009097">
    <property type="term" value="P:isoleucine biosynthetic process"/>
    <property type="evidence" value="ECO:0007669"/>
    <property type="project" value="UniProtKB-UniPathway"/>
</dbReference>
<comment type="similarity">
    <text evidence="3 11">Belongs to the TPP enzyme family.</text>
</comment>
<dbReference type="InterPro" id="IPR012001">
    <property type="entry name" value="Thiamin_PyroP_enz_TPP-bd_dom"/>
</dbReference>
<feature type="domain" description="Thiamine pyrophosphate enzyme central" evidence="12">
    <location>
        <begin position="198"/>
        <end position="333"/>
    </location>
</feature>
<dbReference type="GO" id="GO:0005948">
    <property type="term" value="C:acetolactate synthase complex"/>
    <property type="evidence" value="ECO:0007669"/>
    <property type="project" value="TreeGrafter"/>
</dbReference>
<dbReference type="GO" id="GO:0050660">
    <property type="term" value="F:flavin adenine dinucleotide binding"/>
    <property type="evidence" value="ECO:0007669"/>
    <property type="project" value="InterPro"/>
</dbReference>
<dbReference type="eggNOG" id="COG0028">
    <property type="taxonomic scope" value="Bacteria"/>
</dbReference>
<dbReference type="UniPathway" id="UPA00049">
    <property type="reaction ID" value="UER00059"/>
</dbReference>
<dbReference type="AlphaFoldDB" id="G5H8N3"/>
<keyword evidence="7 11" id="KW-0479">Metal-binding</keyword>
<dbReference type="CDD" id="cd02015">
    <property type="entry name" value="TPP_AHAS"/>
    <property type="match status" value="1"/>
</dbReference>
<gene>
    <name evidence="15" type="ORF">HMPREF9450_01293</name>
</gene>
<dbReference type="UniPathway" id="UPA00047">
    <property type="reaction ID" value="UER00055"/>
</dbReference>
<comment type="pathway">
    <text evidence="2 11">Amino-acid biosynthesis; L-valine biosynthesis; L-valine from pyruvate: step 1/4.</text>
</comment>
<dbReference type="Gene3D" id="3.40.50.970">
    <property type="match status" value="2"/>
</dbReference>
<dbReference type="NCBIfam" id="TIGR00118">
    <property type="entry name" value="acolac_lg"/>
    <property type="match status" value="1"/>
</dbReference>
<sequence>MSNPHKVKGAEALLLSLLAEGTDTLFGYPGGAIIPVYDHLYGYTDRLHHILTRHEQGAVHAAQGYARATGRVGVCMATSGPGATNLVTGIADAMIDSTPLVCITAQVAAAALGSDAFQEADIISMTMPVTKWNFQITRAEEIPGAIAKAFYIARSGRPGPVVIDFTKNAQNEDMVFSYTPCDYLRSYQPTPPLQAADITQAVEMVNAAEKPLLLVGQGVKLSGGERAVIALAEKGGIPMAETLMGISAVPNAHPLFVGNLGMHGNLAANEMTQQSDLIVAVGMRFSDRVTGDVKSYAPHARIIHIDIDPAELNKNIPVALAVHADAKEALEAMLPGIRYKERTQWLALATAKRREEDDTVVRHDMHPRGDGITMCQAVSALADAEHGDAVIVTDVGQNQMFGARYSRFNSTRSFITSGGLGTMGFGLPAAIGAKLGMPGREVVAILGDGGFQMTIQELGTIKQEQLGLKIVVLNNSYLGMVRQWQQLFHDRRYSFTPMDNPDFTMIASAYGIPADRVSDPAELPGAMRKLADAPGPYFLEVVVRPEENVFPMVPAGESLSNVMCKE</sequence>
<dbReference type="InterPro" id="IPR012000">
    <property type="entry name" value="Thiamin_PyroP_enz_cen_dom"/>
</dbReference>
<feature type="domain" description="Thiamine pyrophosphate enzyme TPP-binding" evidence="13">
    <location>
        <begin position="394"/>
        <end position="541"/>
    </location>
</feature>
<dbReference type="Pfam" id="PF00205">
    <property type="entry name" value="TPP_enzyme_M"/>
    <property type="match status" value="1"/>
</dbReference>
<evidence type="ECO:0000256" key="6">
    <source>
        <dbReference type="ARBA" id="ARBA00022679"/>
    </source>
</evidence>
<comment type="caution">
    <text evidence="15">The sequence shown here is derived from an EMBL/GenBank/DDBJ whole genome shotgun (WGS) entry which is preliminary data.</text>
</comment>
<dbReference type="PANTHER" id="PTHR18968:SF13">
    <property type="entry name" value="ACETOLACTATE SYNTHASE CATALYTIC SUBUNIT, MITOCHONDRIAL"/>
    <property type="match status" value="1"/>
</dbReference>
<dbReference type="InterPro" id="IPR045229">
    <property type="entry name" value="TPP_enz"/>
</dbReference>
<dbReference type="Pfam" id="PF02776">
    <property type="entry name" value="TPP_enzyme_N"/>
    <property type="match status" value="1"/>
</dbReference>
<dbReference type="Gene3D" id="3.40.50.1220">
    <property type="entry name" value="TPP-binding domain"/>
    <property type="match status" value="1"/>
</dbReference>
<dbReference type="InterPro" id="IPR012846">
    <property type="entry name" value="Acetolactate_synth_lsu"/>
</dbReference>
<evidence type="ECO:0000256" key="2">
    <source>
        <dbReference type="ARBA" id="ARBA00005025"/>
    </source>
</evidence>
<comment type="pathway">
    <text evidence="1 11">Amino-acid biosynthesis; L-isoleucine biosynthesis; L-isoleucine from 2-oxobutanoate: step 1/4.</text>
</comment>
<protein>
    <recommendedName>
        <fullName evidence="4 11">Acetolactate synthase</fullName>
        <ecNumber evidence="4 11">2.2.1.6</ecNumber>
    </recommendedName>
</protein>
<dbReference type="EC" id="2.2.1.6" evidence="4 11"/>
<dbReference type="OrthoDB" id="4494979at2"/>
<dbReference type="RefSeq" id="WP_009134099.1">
    <property type="nucleotide sequence ID" value="NZ_CP102250.1"/>
</dbReference>
<dbReference type="InterPro" id="IPR029061">
    <property type="entry name" value="THDP-binding"/>
</dbReference>
<dbReference type="SUPFAM" id="SSF52467">
    <property type="entry name" value="DHS-like NAD/FAD-binding domain"/>
    <property type="match status" value="1"/>
</dbReference>
<feature type="domain" description="Thiamine pyrophosphate enzyme N-terminal TPP-binding" evidence="14">
    <location>
        <begin position="8"/>
        <end position="125"/>
    </location>
</feature>